<feature type="compositionally biased region" description="Basic and acidic residues" evidence="1">
    <location>
        <begin position="264"/>
        <end position="274"/>
    </location>
</feature>
<evidence type="ECO:0000256" key="1">
    <source>
        <dbReference type="SAM" id="MobiDB-lite"/>
    </source>
</evidence>
<protein>
    <submittedName>
        <fullName evidence="2">SapC family protein</fullName>
    </submittedName>
</protein>
<dbReference type="InterPro" id="IPR010836">
    <property type="entry name" value="SapC"/>
</dbReference>
<organism evidence="2 3">
    <name type="scientific">Terrihabitans rhizophilus</name>
    <dbReference type="NCBI Taxonomy" id="3092662"/>
    <lineage>
        <taxon>Bacteria</taxon>
        <taxon>Pseudomonadati</taxon>
        <taxon>Pseudomonadota</taxon>
        <taxon>Alphaproteobacteria</taxon>
        <taxon>Hyphomicrobiales</taxon>
        <taxon>Terrihabitans</taxon>
    </lineage>
</organism>
<dbReference type="Proteomes" id="UP001274321">
    <property type="component" value="Unassembled WGS sequence"/>
</dbReference>
<accession>A0ABU4RLY6</accession>
<evidence type="ECO:0000313" key="3">
    <source>
        <dbReference type="Proteomes" id="UP001274321"/>
    </source>
</evidence>
<dbReference type="RefSeq" id="WP_319843939.1">
    <property type="nucleotide sequence ID" value="NZ_JAXAFJ010000003.1"/>
</dbReference>
<feature type="region of interest" description="Disordered" evidence="1">
    <location>
        <begin position="248"/>
        <end position="274"/>
    </location>
</feature>
<dbReference type="EMBL" id="JAXAFJ010000003">
    <property type="protein sequence ID" value="MDX6805812.1"/>
    <property type="molecule type" value="Genomic_DNA"/>
</dbReference>
<sequence>MVGESNTGATDKAQRQLLIYERAVPVSRQRHADWSVKAGQDYSFASSINSVPLMTAEFNVAMPEFAIVFAGQGDQVVPVAMLGVRDQENLYVSRSGGWTARYIPAFLRRYPFVFASTDAGDNFTLCIDEDFSGANTEGRGERLFDSTGERTQYLQGVLGFLQAYQQQFLRTQAFTRRLVEFDLLEPMQAQFTLPGGQRMTLTGFQAISAERLKALSGERLEQLARADELDLIYAHLHSLRNFTPTAERVREHDAQAEGAPETAEPARELAEQDA</sequence>
<reference evidence="2 3" key="1">
    <citation type="submission" date="2023-11" db="EMBL/GenBank/DDBJ databases">
        <authorList>
            <person name="Bao R."/>
        </authorList>
    </citation>
    <scope>NUCLEOTIDE SEQUENCE [LARGE SCALE GENOMIC DNA]</scope>
    <source>
        <strain evidence="2 3">PJ23</strain>
    </source>
</reference>
<dbReference type="Pfam" id="PF07277">
    <property type="entry name" value="SapC"/>
    <property type="match status" value="1"/>
</dbReference>
<comment type="caution">
    <text evidence="2">The sequence shown here is derived from an EMBL/GenBank/DDBJ whole genome shotgun (WGS) entry which is preliminary data.</text>
</comment>
<proteinExistence type="predicted"/>
<evidence type="ECO:0000313" key="2">
    <source>
        <dbReference type="EMBL" id="MDX6805812.1"/>
    </source>
</evidence>
<keyword evidence="3" id="KW-1185">Reference proteome</keyword>
<gene>
    <name evidence="2" type="ORF">SCD90_07030</name>
</gene>
<name>A0ABU4RLY6_9HYPH</name>